<dbReference type="PANTHER" id="PTHR18640:SF5">
    <property type="entry name" value="SODIUM_BILE ACID COTRANSPORTER 7"/>
    <property type="match status" value="1"/>
</dbReference>
<organism evidence="2 3">
    <name type="scientific">Roseiconus lacunae</name>
    <dbReference type="NCBI Taxonomy" id="2605694"/>
    <lineage>
        <taxon>Bacteria</taxon>
        <taxon>Pseudomonadati</taxon>
        <taxon>Planctomycetota</taxon>
        <taxon>Planctomycetia</taxon>
        <taxon>Pirellulales</taxon>
        <taxon>Pirellulaceae</taxon>
        <taxon>Roseiconus</taxon>
    </lineage>
</organism>
<sequence>MLRKIRSQWFLLALAAVYLIGHAGTEHFAQIASKSWIRSGVLFTVMWAMGITLRPDAIRRSVRHPTASLLAIGMNMIGVPLLCLPAMWFLPTEYSGGLFVAGLVPCTLASASVWTRKAGGDDSIAMVTTVVTNLACIAVVPMGVQMVLAMHTRIPPLAQMEKLFWFVVLPLLLAQAMRRMGAAGWADRNKFRLAGAAQIGILTMVFIGAVVSQSYGDRLTWSNLDTVAMVAIAAVSVHLLAFGIAYGWAKLLHLPPGERSAIGIAGSQKTLMVGLQIAIDCGVSVLPMMIYHGGQLLCDTIIADRLKK</sequence>
<feature type="transmembrane region" description="Helical" evidence="1">
    <location>
        <begin position="193"/>
        <end position="215"/>
    </location>
</feature>
<dbReference type="EMBL" id="JASZZN010000008">
    <property type="protein sequence ID" value="MDM4016349.1"/>
    <property type="molecule type" value="Genomic_DNA"/>
</dbReference>
<accession>A0ABT7PIM1</accession>
<dbReference type="PANTHER" id="PTHR18640">
    <property type="entry name" value="SOLUTE CARRIER FAMILY 10 MEMBER 7"/>
    <property type="match status" value="1"/>
</dbReference>
<protein>
    <submittedName>
        <fullName evidence="2">Bile acid:sodium symporter</fullName>
    </submittedName>
</protein>
<keyword evidence="1" id="KW-0472">Membrane</keyword>
<comment type="caution">
    <text evidence="2">The sequence shown here is derived from an EMBL/GenBank/DDBJ whole genome shotgun (WGS) entry which is preliminary data.</text>
</comment>
<dbReference type="Pfam" id="PF13593">
    <property type="entry name" value="SBF_like"/>
    <property type="match status" value="1"/>
</dbReference>
<dbReference type="InterPro" id="IPR016833">
    <property type="entry name" value="Put_Na-Bile_cotransptr"/>
</dbReference>
<dbReference type="InterPro" id="IPR038770">
    <property type="entry name" value="Na+/solute_symporter_sf"/>
</dbReference>
<feature type="transmembrane region" description="Helical" evidence="1">
    <location>
        <begin position="227"/>
        <end position="249"/>
    </location>
</feature>
<keyword evidence="1" id="KW-1133">Transmembrane helix</keyword>
<name>A0ABT7PIM1_9BACT</name>
<feature type="transmembrane region" description="Helical" evidence="1">
    <location>
        <begin position="67"/>
        <end position="90"/>
    </location>
</feature>
<feature type="transmembrane region" description="Helical" evidence="1">
    <location>
        <begin position="35"/>
        <end position="55"/>
    </location>
</feature>
<reference evidence="2 3" key="1">
    <citation type="submission" date="2023-06" db="EMBL/GenBank/DDBJ databases">
        <title>Roseiconus lacunae JC819 isolated from Gulf of Mannar region, Tamil Nadu.</title>
        <authorList>
            <person name="Pk S."/>
            <person name="Ch S."/>
            <person name="Ch V.R."/>
        </authorList>
    </citation>
    <scope>NUCLEOTIDE SEQUENCE [LARGE SCALE GENOMIC DNA]</scope>
    <source>
        <strain evidence="2 3">JC819</strain>
    </source>
</reference>
<dbReference type="Gene3D" id="1.20.1530.20">
    <property type="match status" value="1"/>
</dbReference>
<evidence type="ECO:0000313" key="3">
    <source>
        <dbReference type="Proteomes" id="UP001239462"/>
    </source>
</evidence>
<feature type="transmembrane region" description="Helical" evidence="1">
    <location>
        <begin position="96"/>
        <end position="114"/>
    </location>
</feature>
<dbReference type="RefSeq" id="WP_149497917.1">
    <property type="nucleotide sequence ID" value="NZ_CP141221.1"/>
</dbReference>
<proteinExistence type="predicted"/>
<feature type="transmembrane region" description="Helical" evidence="1">
    <location>
        <begin position="126"/>
        <end position="151"/>
    </location>
</feature>
<gene>
    <name evidence="2" type="ORF">QTN89_12975</name>
</gene>
<evidence type="ECO:0000313" key="2">
    <source>
        <dbReference type="EMBL" id="MDM4016349.1"/>
    </source>
</evidence>
<feature type="transmembrane region" description="Helical" evidence="1">
    <location>
        <begin position="163"/>
        <end position="181"/>
    </location>
</feature>
<keyword evidence="3" id="KW-1185">Reference proteome</keyword>
<keyword evidence="1" id="KW-0812">Transmembrane</keyword>
<dbReference type="Proteomes" id="UP001239462">
    <property type="component" value="Unassembled WGS sequence"/>
</dbReference>
<evidence type="ECO:0000256" key="1">
    <source>
        <dbReference type="SAM" id="Phobius"/>
    </source>
</evidence>